<dbReference type="NCBIfam" id="TIGR01420">
    <property type="entry name" value="pilT_fam"/>
    <property type="match status" value="1"/>
</dbReference>
<dbReference type="Proteomes" id="UP000885847">
    <property type="component" value="Unassembled WGS sequence"/>
</dbReference>
<accession>A0A7C0VB71</accession>
<dbReference type="InterPro" id="IPR001482">
    <property type="entry name" value="T2SS/T4SS_dom"/>
</dbReference>
<name>A0A7C0VB71_UNCW3</name>
<organism evidence="3">
    <name type="scientific">candidate division WOR-3 bacterium</name>
    <dbReference type="NCBI Taxonomy" id="2052148"/>
    <lineage>
        <taxon>Bacteria</taxon>
        <taxon>Bacteria division WOR-3</taxon>
    </lineage>
</organism>
<dbReference type="PROSITE" id="PS00662">
    <property type="entry name" value="T2SP_E"/>
    <property type="match status" value="1"/>
</dbReference>
<dbReference type="Gene3D" id="3.30.450.90">
    <property type="match status" value="1"/>
</dbReference>
<protein>
    <submittedName>
        <fullName evidence="3">Type IV pilus twitching motility protein PilT</fullName>
    </submittedName>
</protein>
<dbReference type="GO" id="GO:0016887">
    <property type="term" value="F:ATP hydrolysis activity"/>
    <property type="evidence" value="ECO:0007669"/>
    <property type="project" value="InterPro"/>
</dbReference>
<evidence type="ECO:0000256" key="1">
    <source>
        <dbReference type="ARBA" id="ARBA00006611"/>
    </source>
</evidence>
<proteinExistence type="inferred from homology"/>
<comment type="caution">
    <text evidence="3">The sequence shown here is derived from an EMBL/GenBank/DDBJ whole genome shotgun (WGS) entry which is preliminary data.</text>
</comment>
<evidence type="ECO:0000313" key="3">
    <source>
        <dbReference type="EMBL" id="HDI82175.1"/>
    </source>
</evidence>
<dbReference type="Pfam" id="PF00437">
    <property type="entry name" value="T2SSE"/>
    <property type="match status" value="1"/>
</dbReference>
<dbReference type="CDD" id="cd01131">
    <property type="entry name" value="PilT"/>
    <property type="match status" value="1"/>
</dbReference>
<dbReference type="PANTHER" id="PTHR30486">
    <property type="entry name" value="TWITCHING MOTILITY PROTEIN PILT"/>
    <property type="match status" value="1"/>
</dbReference>
<dbReference type="GO" id="GO:0005524">
    <property type="term" value="F:ATP binding"/>
    <property type="evidence" value="ECO:0007669"/>
    <property type="project" value="InterPro"/>
</dbReference>
<reference evidence="3" key="1">
    <citation type="journal article" date="2020" name="mSystems">
        <title>Genome- and Community-Level Interaction Insights into Carbon Utilization and Element Cycling Functions of Hydrothermarchaeota in Hydrothermal Sediment.</title>
        <authorList>
            <person name="Zhou Z."/>
            <person name="Liu Y."/>
            <person name="Xu W."/>
            <person name="Pan J."/>
            <person name="Luo Z.H."/>
            <person name="Li M."/>
        </authorList>
    </citation>
    <scope>NUCLEOTIDE SEQUENCE [LARGE SCALE GENOMIC DNA]</scope>
    <source>
        <strain evidence="3">HyVt-102</strain>
    </source>
</reference>
<dbReference type="InterPro" id="IPR050921">
    <property type="entry name" value="T4SS_GSP_E_ATPase"/>
</dbReference>
<dbReference type="SMART" id="SM00382">
    <property type="entry name" value="AAA"/>
    <property type="match status" value="1"/>
</dbReference>
<dbReference type="SUPFAM" id="SSF52540">
    <property type="entry name" value="P-loop containing nucleoside triphosphate hydrolases"/>
    <property type="match status" value="1"/>
</dbReference>
<dbReference type="InterPro" id="IPR006321">
    <property type="entry name" value="PilT/PilU"/>
</dbReference>
<dbReference type="AlphaFoldDB" id="A0A7C0VB71"/>
<feature type="non-terminal residue" evidence="3">
    <location>
        <position position="1"/>
    </location>
</feature>
<dbReference type="InterPro" id="IPR027417">
    <property type="entry name" value="P-loop_NTPase"/>
</dbReference>
<evidence type="ECO:0000259" key="2">
    <source>
        <dbReference type="PROSITE" id="PS00662"/>
    </source>
</evidence>
<dbReference type="EMBL" id="DQWE01000006">
    <property type="protein sequence ID" value="HDI82175.1"/>
    <property type="molecule type" value="Genomic_DNA"/>
</dbReference>
<comment type="similarity">
    <text evidence="1">Belongs to the GSP E family.</text>
</comment>
<sequence length="350" mass="39282">VNLLKELVKRGGSDLHLKVEEPPIFRIDGRLVRATEYDVITPEFMKDTMFSLMTEKQAERFKKDLELDLSYEIPGMSRFRINVFLQKGYIGAAIRQIPIKIKTIDEWGLPSQLKDIAMYSRGFVLVTGPTGSGKSTTLAAMIEEMNNRVKRHIITIEDPVEFVFEDKMCVIEQREIGVDTFSFSEALKRVVRQSPDVIMVGEMRDLETISRALTAAEMGALVLATLHTTDAAQTVDRIVDVFPPEQQHQVRLQLSNTLRAVISQTLLPLATGKGRIAAFEILIGTPAVKNAIREGKVDQIYNLIQSGGRHGMRLLDQSLKDLYLRGLVNYEDALSKASNPSDFEASIARM</sequence>
<feature type="domain" description="Bacterial type II secretion system protein E" evidence="2">
    <location>
        <begin position="191"/>
        <end position="205"/>
    </location>
</feature>
<dbReference type="InterPro" id="IPR003593">
    <property type="entry name" value="AAA+_ATPase"/>
</dbReference>
<dbReference type="Gene3D" id="3.40.50.300">
    <property type="entry name" value="P-loop containing nucleotide triphosphate hydrolases"/>
    <property type="match status" value="1"/>
</dbReference>
<gene>
    <name evidence="3" type="ORF">ENF18_00105</name>
</gene>